<sequence length="77" mass="8878">MKVTGETTKPEQLDLTQWQTYEVICKGNRLIHKINGKVTVDITDNHPEALKKGMIGMQLHKGVPMKAWFKNIQLKKF</sequence>
<accession>A6DR04</accession>
<dbReference type="AlphaFoldDB" id="A6DR04"/>
<dbReference type="Proteomes" id="UP000004947">
    <property type="component" value="Unassembled WGS sequence"/>
</dbReference>
<dbReference type="EMBL" id="ABCK01000022">
    <property type="protein sequence ID" value="EDM25892.1"/>
    <property type="molecule type" value="Genomic_DNA"/>
</dbReference>
<dbReference type="Pfam" id="PF06439">
    <property type="entry name" value="3keto-disac_hyd"/>
    <property type="match status" value="1"/>
</dbReference>
<evidence type="ECO:0000259" key="1">
    <source>
        <dbReference type="Pfam" id="PF06439"/>
    </source>
</evidence>
<comment type="caution">
    <text evidence="2">The sequence shown here is derived from an EMBL/GenBank/DDBJ whole genome shotgun (WGS) entry which is preliminary data.</text>
</comment>
<dbReference type="GO" id="GO:0016787">
    <property type="term" value="F:hydrolase activity"/>
    <property type="evidence" value="ECO:0007669"/>
    <property type="project" value="InterPro"/>
</dbReference>
<protein>
    <recommendedName>
        <fullName evidence="1">3-keto-alpha-glucoside-1,2-lyase/3-keto-2-hydroxy-glucal hydratase domain-containing protein</fullName>
    </recommendedName>
</protein>
<gene>
    <name evidence="2" type="ORF">LNTAR_07614</name>
</gene>
<dbReference type="STRING" id="313628.LNTAR_07614"/>
<dbReference type="InterPro" id="IPR010496">
    <property type="entry name" value="AL/BT2_dom"/>
</dbReference>
<dbReference type="OrthoDB" id="929868at2"/>
<dbReference type="eggNOG" id="COG2133">
    <property type="taxonomic scope" value="Bacteria"/>
</dbReference>
<reference evidence="2 3" key="1">
    <citation type="journal article" date="2010" name="J. Bacteriol.">
        <title>Genome sequence of Lentisphaera araneosa HTCC2155T, the type species of the order Lentisphaerales in the phylum Lentisphaerae.</title>
        <authorList>
            <person name="Thrash J.C."/>
            <person name="Cho J.C."/>
            <person name="Vergin K.L."/>
            <person name="Morris R.M."/>
            <person name="Giovannoni S.J."/>
        </authorList>
    </citation>
    <scope>NUCLEOTIDE SEQUENCE [LARGE SCALE GENOMIC DNA]</scope>
    <source>
        <strain evidence="2 3">HTCC2155</strain>
    </source>
</reference>
<proteinExistence type="predicted"/>
<dbReference type="Gene3D" id="2.60.120.560">
    <property type="entry name" value="Exo-inulinase, domain 1"/>
    <property type="match status" value="1"/>
</dbReference>
<keyword evidence="3" id="KW-1185">Reference proteome</keyword>
<name>A6DR04_9BACT</name>
<feature type="domain" description="3-keto-alpha-glucoside-1,2-lyase/3-keto-2-hydroxy-glucal hydratase" evidence="1">
    <location>
        <begin position="10"/>
        <end position="75"/>
    </location>
</feature>
<evidence type="ECO:0000313" key="3">
    <source>
        <dbReference type="Proteomes" id="UP000004947"/>
    </source>
</evidence>
<organism evidence="2 3">
    <name type="scientific">Lentisphaera araneosa HTCC2155</name>
    <dbReference type="NCBI Taxonomy" id="313628"/>
    <lineage>
        <taxon>Bacteria</taxon>
        <taxon>Pseudomonadati</taxon>
        <taxon>Lentisphaerota</taxon>
        <taxon>Lentisphaeria</taxon>
        <taxon>Lentisphaerales</taxon>
        <taxon>Lentisphaeraceae</taxon>
        <taxon>Lentisphaera</taxon>
    </lineage>
</organism>
<evidence type="ECO:0000313" key="2">
    <source>
        <dbReference type="EMBL" id="EDM25892.1"/>
    </source>
</evidence>